<evidence type="ECO:0000256" key="10">
    <source>
        <dbReference type="SAM" id="MobiDB-lite"/>
    </source>
</evidence>
<comment type="caution">
    <text evidence="12">The sequence shown here is derived from an EMBL/GenBank/DDBJ whole genome shotgun (WGS) entry which is preliminary data.</text>
</comment>
<dbReference type="Proteomes" id="UP001160148">
    <property type="component" value="Unassembled WGS sequence"/>
</dbReference>
<evidence type="ECO:0000256" key="6">
    <source>
        <dbReference type="ARBA" id="ARBA00023204"/>
    </source>
</evidence>
<evidence type="ECO:0000256" key="7">
    <source>
        <dbReference type="ARBA" id="ARBA00023242"/>
    </source>
</evidence>
<dbReference type="GO" id="GO:0006281">
    <property type="term" value="P:DNA repair"/>
    <property type="evidence" value="ECO:0007669"/>
    <property type="project" value="UniProtKB-KW"/>
</dbReference>
<evidence type="ECO:0000256" key="4">
    <source>
        <dbReference type="ARBA" id="ARBA00022490"/>
    </source>
</evidence>
<dbReference type="EMBL" id="CARXXK010000002">
    <property type="protein sequence ID" value="CAI6354338.1"/>
    <property type="molecule type" value="Genomic_DNA"/>
</dbReference>
<dbReference type="PANTHER" id="PTHR15679:SF8">
    <property type="entry name" value="PCNA-ASSOCIATED FACTOR"/>
    <property type="match status" value="1"/>
</dbReference>
<keyword evidence="6" id="KW-0234">DNA repair</keyword>
<proteinExistence type="predicted"/>
<comment type="subcellular location">
    <subcellularLocation>
        <location evidence="2">Cytoplasm</location>
        <location evidence="2">Perinuclear region</location>
    </subcellularLocation>
    <subcellularLocation>
        <location evidence="1">Nucleus</location>
    </subcellularLocation>
</comment>
<keyword evidence="13" id="KW-1185">Reference proteome</keyword>
<feature type="compositionally biased region" description="Low complexity" evidence="10">
    <location>
        <begin position="30"/>
        <end position="43"/>
    </location>
</feature>
<organism evidence="12 13">
    <name type="scientific">Macrosiphum euphorbiae</name>
    <name type="common">potato aphid</name>
    <dbReference type="NCBI Taxonomy" id="13131"/>
    <lineage>
        <taxon>Eukaryota</taxon>
        <taxon>Metazoa</taxon>
        <taxon>Ecdysozoa</taxon>
        <taxon>Arthropoda</taxon>
        <taxon>Hexapoda</taxon>
        <taxon>Insecta</taxon>
        <taxon>Pterygota</taxon>
        <taxon>Neoptera</taxon>
        <taxon>Paraneoptera</taxon>
        <taxon>Hemiptera</taxon>
        <taxon>Sternorrhyncha</taxon>
        <taxon>Aphidomorpha</taxon>
        <taxon>Aphidoidea</taxon>
        <taxon>Aphididae</taxon>
        <taxon>Macrosiphini</taxon>
        <taxon>Macrosiphum</taxon>
    </lineage>
</organism>
<feature type="region of interest" description="Disordered" evidence="10">
    <location>
        <begin position="74"/>
        <end position="110"/>
    </location>
</feature>
<evidence type="ECO:0000256" key="8">
    <source>
        <dbReference type="ARBA" id="ARBA00030014"/>
    </source>
</evidence>
<dbReference type="InterPro" id="IPR031444">
    <property type="entry name" value="PCNA-AF_dom"/>
</dbReference>
<reference evidence="12 13" key="1">
    <citation type="submission" date="2023-01" db="EMBL/GenBank/DDBJ databases">
        <authorList>
            <person name="Whitehead M."/>
        </authorList>
    </citation>
    <scope>NUCLEOTIDE SEQUENCE [LARGE SCALE GENOMIC DNA]</scope>
</reference>
<dbReference type="GO" id="GO:0048471">
    <property type="term" value="C:perinuclear region of cytoplasm"/>
    <property type="evidence" value="ECO:0007669"/>
    <property type="project" value="UniProtKB-SubCell"/>
</dbReference>
<keyword evidence="4" id="KW-0963">Cytoplasm</keyword>
<dbReference type="Pfam" id="PF15715">
    <property type="entry name" value="PAF"/>
    <property type="match status" value="1"/>
</dbReference>
<gene>
    <name evidence="12" type="ORF">MEUPH1_LOCUS10353</name>
</gene>
<dbReference type="GO" id="GO:0051726">
    <property type="term" value="P:regulation of cell cycle"/>
    <property type="evidence" value="ECO:0007669"/>
    <property type="project" value="InterPro"/>
</dbReference>
<accession>A0AAV0WEZ0</accession>
<dbReference type="InterPro" id="IPR040444">
    <property type="entry name" value="PCNA-AF"/>
</dbReference>
<evidence type="ECO:0000313" key="13">
    <source>
        <dbReference type="Proteomes" id="UP001160148"/>
    </source>
</evidence>
<keyword evidence="5" id="KW-0227">DNA damage</keyword>
<dbReference type="GO" id="GO:0019985">
    <property type="term" value="P:translesion synthesis"/>
    <property type="evidence" value="ECO:0007669"/>
    <property type="project" value="TreeGrafter"/>
</dbReference>
<sequence length="110" mass="11783">MVRTKQSMSYKISIGKVPKIAACKASMAGSSSGSSSSSSPSTSKNKYSVGGGNPVHPREIPFWQKEITCFFQVKNDKELDEQPGPSANDEDNDVVELPPPETMQAGSSKM</sequence>
<evidence type="ECO:0000256" key="3">
    <source>
        <dbReference type="ARBA" id="ARBA00013777"/>
    </source>
</evidence>
<evidence type="ECO:0000256" key="1">
    <source>
        <dbReference type="ARBA" id="ARBA00004123"/>
    </source>
</evidence>
<evidence type="ECO:0000256" key="5">
    <source>
        <dbReference type="ARBA" id="ARBA00022763"/>
    </source>
</evidence>
<dbReference type="GO" id="GO:0005634">
    <property type="term" value="C:nucleus"/>
    <property type="evidence" value="ECO:0007669"/>
    <property type="project" value="UniProtKB-SubCell"/>
</dbReference>
<evidence type="ECO:0000256" key="9">
    <source>
        <dbReference type="ARBA" id="ARBA00031186"/>
    </source>
</evidence>
<feature type="domain" description="PCNA-associated factor histone-like" evidence="11">
    <location>
        <begin position="1"/>
        <end position="84"/>
    </location>
</feature>
<evidence type="ECO:0000256" key="2">
    <source>
        <dbReference type="ARBA" id="ARBA00004556"/>
    </source>
</evidence>
<dbReference type="GO" id="GO:0003682">
    <property type="term" value="F:chromatin binding"/>
    <property type="evidence" value="ECO:0007669"/>
    <property type="project" value="TreeGrafter"/>
</dbReference>
<feature type="region of interest" description="Disordered" evidence="10">
    <location>
        <begin position="24"/>
        <end position="58"/>
    </location>
</feature>
<protein>
    <recommendedName>
        <fullName evidence="3">PCNA-associated factor</fullName>
    </recommendedName>
    <alternativeName>
        <fullName evidence="8">PCNA-associated factor of 15 kDa</fullName>
    </alternativeName>
    <alternativeName>
        <fullName evidence="9">PCNA-clamp-associated factor</fullName>
    </alternativeName>
</protein>
<dbReference type="AlphaFoldDB" id="A0AAV0WEZ0"/>
<evidence type="ECO:0000313" key="12">
    <source>
        <dbReference type="EMBL" id="CAI6354338.1"/>
    </source>
</evidence>
<name>A0AAV0WEZ0_9HEMI</name>
<dbReference type="PANTHER" id="PTHR15679">
    <property type="entry name" value="PCNA-ASSOCIATED FACTOR"/>
    <property type="match status" value="1"/>
</dbReference>
<keyword evidence="7" id="KW-0539">Nucleus</keyword>
<evidence type="ECO:0000259" key="11">
    <source>
        <dbReference type="Pfam" id="PF15715"/>
    </source>
</evidence>